<dbReference type="PhylomeDB" id="A0A0G4HZZ4"/>
<keyword evidence="1" id="KW-0479">Metal-binding</keyword>
<dbReference type="GO" id="GO:0008270">
    <property type="term" value="F:zinc ion binding"/>
    <property type="evidence" value="ECO:0007669"/>
    <property type="project" value="UniProtKB-KW"/>
</dbReference>
<protein>
    <recommendedName>
        <fullName evidence="3">CCHC-type domain-containing protein</fullName>
    </recommendedName>
</protein>
<dbReference type="PROSITE" id="PS50158">
    <property type="entry name" value="ZF_CCHC"/>
    <property type="match status" value="1"/>
</dbReference>
<reference evidence="4" key="1">
    <citation type="submission" date="2014-11" db="EMBL/GenBank/DDBJ databases">
        <authorList>
            <person name="Otto D Thomas"/>
            <person name="Naeem Raeece"/>
        </authorList>
    </citation>
    <scope>NUCLEOTIDE SEQUENCE</scope>
</reference>
<keyword evidence="1" id="KW-0862">Zinc</keyword>
<dbReference type="VEuPathDB" id="CryptoDB:Cvel_9843"/>
<name>A0A0G4HZZ4_9ALVE</name>
<evidence type="ECO:0000256" key="1">
    <source>
        <dbReference type="PROSITE-ProRule" id="PRU00047"/>
    </source>
</evidence>
<dbReference type="SUPFAM" id="SSF57756">
    <property type="entry name" value="Retrovirus zinc finger-like domains"/>
    <property type="match status" value="1"/>
</dbReference>
<keyword evidence="1" id="KW-0863">Zinc-finger</keyword>
<evidence type="ECO:0000259" key="3">
    <source>
        <dbReference type="PROSITE" id="PS50158"/>
    </source>
</evidence>
<evidence type="ECO:0000256" key="2">
    <source>
        <dbReference type="SAM" id="MobiDB-lite"/>
    </source>
</evidence>
<dbReference type="GO" id="GO:0003676">
    <property type="term" value="F:nucleic acid binding"/>
    <property type="evidence" value="ECO:0007669"/>
    <property type="project" value="InterPro"/>
</dbReference>
<dbReference type="AlphaFoldDB" id="A0A0G4HZZ4"/>
<dbReference type="InterPro" id="IPR001878">
    <property type="entry name" value="Znf_CCHC"/>
</dbReference>
<feature type="region of interest" description="Disordered" evidence="2">
    <location>
        <begin position="148"/>
        <end position="180"/>
    </location>
</feature>
<dbReference type="InterPro" id="IPR036875">
    <property type="entry name" value="Znf_CCHC_sf"/>
</dbReference>
<proteinExistence type="predicted"/>
<evidence type="ECO:0000313" key="4">
    <source>
        <dbReference type="EMBL" id="CEM50163.1"/>
    </source>
</evidence>
<organism evidence="4">
    <name type="scientific">Chromera velia CCMP2878</name>
    <dbReference type="NCBI Taxonomy" id="1169474"/>
    <lineage>
        <taxon>Eukaryota</taxon>
        <taxon>Sar</taxon>
        <taxon>Alveolata</taxon>
        <taxon>Colpodellida</taxon>
        <taxon>Chromeraceae</taxon>
        <taxon>Chromera</taxon>
    </lineage>
</organism>
<sequence>MKCGNKTVQKYTDDFIEKAMQIEDVTEADLLHDYLRGLLTNICLAVKRWGVTGLEAVMTVADEEDQLIRGERADRGGHVVQQRNTDRPASMEIDRLSRLYALSHEQVQRHIREDRCFNCHQQGHRVNRCPKSNNRLCPQQHRNFPYQSFQQQQQQHWNAPPRPDNQNFRHMEVGSPLMQL</sequence>
<accession>A0A0G4HZZ4</accession>
<dbReference type="Gene3D" id="4.10.60.10">
    <property type="entry name" value="Zinc finger, CCHC-type"/>
    <property type="match status" value="1"/>
</dbReference>
<feature type="domain" description="CCHC-type" evidence="3">
    <location>
        <begin position="115"/>
        <end position="131"/>
    </location>
</feature>
<dbReference type="EMBL" id="CDMZ01004580">
    <property type="protein sequence ID" value="CEM50163.1"/>
    <property type="molecule type" value="Genomic_DNA"/>
</dbReference>
<gene>
    <name evidence="4" type="ORF">Cvel_9843</name>
</gene>